<dbReference type="InterPro" id="IPR007378">
    <property type="entry name" value="Tic22-like"/>
</dbReference>
<evidence type="ECO:0000256" key="3">
    <source>
        <dbReference type="ARBA" id="ARBA00022640"/>
    </source>
</evidence>
<organism evidence="5 8">
    <name type="scientific">Plasmodium ovale wallikeri</name>
    <dbReference type="NCBI Taxonomy" id="864142"/>
    <lineage>
        <taxon>Eukaryota</taxon>
        <taxon>Sar</taxon>
        <taxon>Alveolata</taxon>
        <taxon>Apicomplexa</taxon>
        <taxon>Aconoidasida</taxon>
        <taxon>Haemosporida</taxon>
        <taxon>Plasmodiidae</taxon>
        <taxon>Plasmodium</taxon>
        <taxon>Plasmodium (Plasmodium)</taxon>
    </lineage>
</organism>
<keyword evidence="8" id="KW-1185">Reference proteome</keyword>
<dbReference type="EMBL" id="FLRD01000087">
    <property type="protein sequence ID" value="SBT35983.1"/>
    <property type="molecule type" value="Genomic_DNA"/>
</dbReference>
<evidence type="ECO:0000256" key="1">
    <source>
        <dbReference type="ARBA" id="ARBA00004229"/>
    </source>
</evidence>
<dbReference type="Proteomes" id="UP000078555">
    <property type="component" value="Unassembled WGS sequence"/>
</dbReference>
<name>A0A1A8YWN4_PLAOA</name>
<keyword evidence="2" id="KW-0150">Chloroplast</keyword>
<accession>A0A1A8YWN4</accession>
<reference evidence="5" key="2">
    <citation type="submission" date="2016-05" db="EMBL/GenBank/DDBJ databases">
        <authorList>
            <person name="Lavstsen T."/>
            <person name="Jespersen J.S."/>
        </authorList>
    </citation>
    <scope>NUCLEOTIDE SEQUENCE [LARGE SCALE GENOMIC DNA]</scope>
</reference>
<evidence type="ECO:0000313" key="5">
    <source>
        <dbReference type="EMBL" id="SBT35983.1"/>
    </source>
</evidence>
<feature type="chain" id="PRO_5015059946" description="Apicoplast TIC22 protein" evidence="4">
    <location>
        <begin position="18"/>
        <end position="323"/>
    </location>
</feature>
<evidence type="ECO:0000256" key="4">
    <source>
        <dbReference type="SAM" id="SignalP"/>
    </source>
</evidence>
<reference evidence="8" key="1">
    <citation type="submission" date="2016-05" db="EMBL/GenBank/DDBJ databases">
        <authorList>
            <person name="Naeem R."/>
        </authorList>
    </citation>
    <scope>NUCLEOTIDE SEQUENCE [LARGE SCALE GENOMIC DNA]</scope>
</reference>
<keyword evidence="3" id="KW-0934">Plastid</keyword>
<evidence type="ECO:0000256" key="2">
    <source>
        <dbReference type="ARBA" id="ARBA00022528"/>
    </source>
</evidence>
<dbReference type="GO" id="GO:0009507">
    <property type="term" value="C:chloroplast"/>
    <property type="evidence" value="ECO:0007669"/>
    <property type="project" value="UniProtKB-SubCell"/>
</dbReference>
<dbReference type="AlphaFoldDB" id="A0A1A8YWN4"/>
<comment type="subcellular location">
    <subcellularLocation>
        <location evidence="1">Plastid</location>
        <location evidence="1">Chloroplast</location>
    </subcellularLocation>
</comment>
<dbReference type="GO" id="GO:0015031">
    <property type="term" value="P:protein transport"/>
    <property type="evidence" value="ECO:0007669"/>
    <property type="project" value="InterPro"/>
</dbReference>
<sequence>MCLIMFLCAYLVNSLRALKLNSSLGKGVNVMIGDRKLLKRQRVNNLGMLRNRVNFFFWKKKYHERPISEKLNVVPVFILTNHNNSPYIFHENDTQVCYLFLCPYDAENALNEIVRNNGIKNKNNVKIHNISMEKAYELVREYLFLKNVEKRNEDGNKNNVYWKLIPSKRQMENALIFLPYKKKSKLLFPIFYIEGFYIRKDTKNITPLFFDMEDLKEAIEKTPMKNYEIKVLNFIDDNHSSFGFIPSAKSLAYMEKLKKIGVRNWMGLIFVCPIRAITKFEQNVPTHIRGDMEGEFMGTPSTEHLHVAAEKWTDAPCCTCGCV</sequence>
<protein>
    <recommendedName>
        <fullName evidence="9">Apicoplast TIC22 protein</fullName>
    </recommendedName>
</protein>
<evidence type="ECO:0000313" key="6">
    <source>
        <dbReference type="EMBL" id="SBT36373.1"/>
    </source>
</evidence>
<dbReference type="EMBL" id="FLRE01000117">
    <property type="protein sequence ID" value="SBT36373.1"/>
    <property type="molecule type" value="Genomic_DNA"/>
</dbReference>
<dbReference type="PANTHER" id="PTHR33926:SF4">
    <property type="entry name" value="PROTEIN TIC 22, CHLOROPLASTIC"/>
    <property type="match status" value="1"/>
</dbReference>
<dbReference type="Gene3D" id="3.40.1350.100">
    <property type="match status" value="2"/>
</dbReference>
<evidence type="ECO:0000313" key="8">
    <source>
        <dbReference type="Proteomes" id="UP000078555"/>
    </source>
</evidence>
<reference evidence="7" key="3">
    <citation type="submission" date="2016-05" db="EMBL/GenBank/DDBJ databases">
        <authorList>
            <person name="Naeem Raeece"/>
        </authorList>
    </citation>
    <scope>NUCLEOTIDE SEQUENCE [LARGE SCALE GENOMIC DNA]</scope>
</reference>
<dbReference type="Pfam" id="PF04278">
    <property type="entry name" value="Tic22"/>
    <property type="match status" value="1"/>
</dbReference>
<dbReference type="PANTHER" id="PTHR33926">
    <property type="entry name" value="PROTEIN TIC 22, CHLOROPLASTIC"/>
    <property type="match status" value="1"/>
</dbReference>
<evidence type="ECO:0008006" key="9">
    <source>
        <dbReference type="Google" id="ProtNLM"/>
    </source>
</evidence>
<proteinExistence type="predicted"/>
<keyword evidence="4" id="KW-0732">Signal</keyword>
<gene>
    <name evidence="5" type="ORF">POVWA1_030200</name>
    <name evidence="6" type="ORF">POVWA2_029810</name>
</gene>
<dbReference type="Proteomes" id="UP000078550">
    <property type="component" value="Unassembled WGS sequence"/>
</dbReference>
<feature type="signal peptide" evidence="4">
    <location>
        <begin position="1"/>
        <end position="17"/>
    </location>
</feature>
<evidence type="ECO:0000313" key="7">
    <source>
        <dbReference type="Proteomes" id="UP000078550"/>
    </source>
</evidence>